<dbReference type="RefSeq" id="WP_075495117.1">
    <property type="nucleotide sequence ID" value="NZ_CP053844.1"/>
</dbReference>
<sequence length="100" mass="10808">MKKAEFIQLVAEKAGLSKKDTLKVVDATLDSIRESLVKGEIVSFIGFGSFAIAERAAREGKVPGTNKTYKSPATKVVKFRVGKQLKDAVSAKAKKPAKKK</sequence>
<evidence type="ECO:0000313" key="5">
    <source>
        <dbReference type="EMBL" id="CZE48848.1"/>
    </source>
</evidence>
<evidence type="ECO:0000313" key="6">
    <source>
        <dbReference type="Proteomes" id="UP000069632"/>
    </source>
</evidence>
<dbReference type="GO" id="GO:0030527">
    <property type="term" value="F:structural constituent of chromatin"/>
    <property type="evidence" value="ECO:0007669"/>
    <property type="project" value="InterPro"/>
</dbReference>
<reference evidence="5 6" key="1">
    <citation type="submission" date="2016-02" db="EMBL/GenBank/DDBJ databases">
        <authorList>
            <consortium name="Pathogen Informatics"/>
        </authorList>
    </citation>
    <scope>NUCLEOTIDE SEQUENCE [LARGE SCALE GENOMIC DNA]</scope>
    <source>
        <strain evidence="5 6">RC20</strain>
    </source>
</reference>
<dbReference type="InterPro" id="IPR010992">
    <property type="entry name" value="IHF-like_DNA-bd_dom_sf"/>
</dbReference>
<protein>
    <submittedName>
        <fullName evidence="5">DNA-binding protein HU 1 (DNA-binding protein II) (HB)</fullName>
    </submittedName>
</protein>
<organism evidence="5 6">
    <name type="scientific">Campylobacter geochelonis</name>
    <dbReference type="NCBI Taxonomy" id="1780362"/>
    <lineage>
        <taxon>Bacteria</taxon>
        <taxon>Pseudomonadati</taxon>
        <taxon>Campylobacterota</taxon>
        <taxon>Epsilonproteobacteria</taxon>
        <taxon>Campylobacterales</taxon>
        <taxon>Campylobacteraceae</taxon>
        <taxon>Campylobacter</taxon>
    </lineage>
</organism>
<dbReference type="PANTHER" id="PTHR33175">
    <property type="entry name" value="DNA-BINDING PROTEIN HU"/>
    <property type="match status" value="1"/>
</dbReference>
<dbReference type="GO" id="GO:0005829">
    <property type="term" value="C:cytosol"/>
    <property type="evidence" value="ECO:0007669"/>
    <property type="project" value="TreeGrafter"/>
</dbReference>
<evidence type="ECO:0000256" key="3">
    <source>
        <dbReference type="ARBA" id="ARBA00023125"/>
    </source>
</evidence>
<dbReference type="EMBL" id="FIZP01000011">
    <property type="protein sequence ID" value="CZE48848.1"/>
    <property type="molecule type" value="Genomic_DNA"/>
</dbReference>
<evidence type="ECO:0000256" key="2">
    <source>
        <dbReference type="ARBA" id="ARBA00023067"/>
    </source>
</evidence>
<dbReference type="SMART" id="SM00411">
    <property type="entry name" value="BHL"/>
    <property type="match status" value="1"/>
</dbReference>
<keyword evidence="2" id="KW-0226">DNA condensation</keyword>
<dbReference type="PANTHER" id="PTHR33175:SF3">
    <property type="entry name" value="DNA-BINDING PROTEIN HU-BETA"/>
    <property type="match status" value="1"/>
</dbReference>
<proteinExistence type="inferred from homology"/>
<dbReference type="OrthoDB" id="9799835at2"/>
<evidence type="ECO:0000256" key="1">
    <source>
        <dbReference type="ARBA" id="ARBA00010529"/>
    </source>
</evidence>
<keyword evidence="3 5" id="KW-0238">DNA-binding</keyword>
<name>A0A128ESF3_9BACT</name>
<dbReference type="GO" id="GO:0003677">
    <property type="term" value="F:DNA binding"/>
    <property type="evidence" value="ECO:0007669"/>
    <property type="project" value="UniProtKB-KW"/>
</dbReference>
<evidence type="ECO:0000256" key="4">
    <source>
        <dbReference type="RuleBase" id="RU003939"/>
    </source>
</evidence>
<dbReference type="InterPro" id="IPR000119">
    <property type="entry name" value="Hist_DNA-bd"/>
</dbReference>
<accession>A0A128ESF3</accession>
<comment type="similarity">
    <text evidence="1 4">Belongs to the bacterial histone-like protein family.</text>
</comment>
<gene>
    <name evidence="5" type="primary">hup</name>
    <name evidence="5" type="ORF">ERS672216_01624</name>
</gene>
<dbReference type="CDD" id="cd13831">
    <property type="entry name" value="HU"/>
    <property type="match status" value="1"/>
</dbReference>
<keyword evidence="6" id="KW-1185">Reference proteome</keyword>
<dbReference type="Proteomes" id="UP000069632">
    <property type="component" value="Unassembled WGS sequence"/>
</dbReference>
<dbReference type="AlphaFoldDB" id="A0A128ESF3"/>
<dbReference type="PRINTS" id="PR01727">
    <property type="entry name" value="DNABINDINGHU"/>
</dbReference>
<dbReference type="SUPFAM" id="SSF47729">
    <property type="entry name" value="IHF-like DNA-binding proteins"/>
    <property type="match status" value="1"/>
</dbReference>
<dbReference type="Gene3D" id="4.10.520.10">
    <property type="entry name" value="IHF-like DNA-binding proteins"/>
    <property type="match status" value="1"/>
</dbReference>
<dbReference type="GO" id="GO:0030261">
    <property type="term" value="P:chromosome condensation"/>
    <property type="evidence" value="ECO:0007669"/>
    <property type="project" value="UniProtKB-KW"/>
</dbReference>
<dbReference type="Pfam" id="PF00216">
    <property type="entry name" value="Bac_DNA_binding"/>
    <property type="match status" value="1"/>
</dbReference>